<keyword evidence="2" id="KW-1133">Transmembrane helix</keyword>
<comment type="caution">
    <text evidence="3">The sequence shown here is derived from an EMBL/GenBank/DDBJ whole genome shotgun (WGS) entry which is preliminary data.</text>
</comment>
<evidence type="ECO:0000256" key="1">
    <source>
        <dbReference type="SAM" id="MobiDB-lite"/>
    </source>
</evidence>
<evidence type="ECO:0000313" key="3">
    <source>
        <dbReference type="EMBL" id="KAJ7709575.1"/>
    </source>
</evidence>
<proteinExistence type="predicted"/>
<protein>
    <submittedName>
        <fullName evidence="3">Uncharacterized protein</fullName>
    </submittedName>
</protein>
<gene>
    <name evidence="3" type="ORF">B0H17DRAFT_229767</name>
</gene>
<dbReference type="AlphaFoldDB" id="A0AAD7H143"/>
<feature type="compositionally biased region" description="Polar residues" evidence="1">
    <location>
        <begin position="243"/>
        <end position="252"/>
    </location>
</feature>
<keyword evidence="4" id="KW-1185">Reference proteome</keyword>
<dbReference type="EMBL" id="JARKIE010000002">
    <property type="protein sequence ID" value="KAJ7709575.1"/>
    <property type="molecule type" value="Genomic_DNA"/>
</dbReference>
<feature type="compositionally biased region" description="Low complexity" evidence="1">
    <location>
        <begin position="124"/>
        <end position="133"/>
    </location>
</feature>
<feature type="region of interest" description="Disordered" evidence="1">
    <location>
        <begin position="57"/>
        <end position="133"/>
    </location>
</feature>
<accession>A0AAD7H143</accession>
<keyword evidence="2" id="KW-0472">Membrane</keyword>
<feature type="compositionally biased region" description="Low complexity" evidence="1">
    <location>
        <begin position="210"/>
        <end position="237"/>
    </location>
</feature>
<evidence type="ECO:0000313" key="4">
    <source>
        <dbReference type="Proteomes" id="UP001221757"/>
    </source>
</evidence>
<keyword evidence="2" id="KW-0812">Transmembrane</keyword>
<reference evidence="3" key="1">
    <citation type="submission" date="2023-03" db="EMBL/GenBank/DDBJ databases">
        <title>Massive genome expansion in bonnet fungi (Mycena s.s.) driven by repeated elements and novel gene families across ecological guilds.</title>
        <authorList>
            <consortium name="Lawrence Berkeley National Laboratory"/>
            <person name="Harder C.B."/>
            <person name="Miyauchi S."/>
            <person name="Viragh M."/>
            <person name="Kuo A."/>
            <person name="Thoen E."/>
            <person name="Andreopoulos B."/>
            <person name="Lu D."/>
            <person name="Skrede I."/>
            <person name="Drula E."/>
            <person name="Henrissat B."/>
            <person name="Morin E."/>
            <person name="Kohler A."/>
            <person name="Barry K."/>
            <person name="LaButti K."/>
            <person name="Morin E."/>
            <person name="Salamov A."/>
            <person name="Lipzen A."/>
            <person name="Mereny Z."/>
            <person name="Hegedus B."/>
            <person name="Baldrian P."/>
            <person name="Stursova M."/>
            <person name="Weitz H."/>
            <person name="Taylor A."/>
            <person name="Grigoriev I.V."/>
            <person name="Nagy L.G."/>
            <person name="Martin F."/>
            <person name="Kauserud H."/>
        </authorList>
    </citation>
    <scope>NUCLEOTIDE SEQUENCE</scope>
    <source>
        <strain evidence="3">CBHHK067</strain>
    </source>
</reference>
<evidence type="ECO:0000256" key="2">
    <source>
        <dbReference type="SAM" id="Phobius"/>
    </source>
</evidence>
<feature type="compositionally biased region" description="Polar residues" evidence="1">
    <location>
        <begin position="111"/>
        <end position="121"/>
    </location>
</feature>
<feature type="compositionally biased region" description="Basic and acidic residues" evidence="1">
    <location>
        <begin position="68"/>
        <end position="78"/>
    </location>
</feature>
<sequence length="357" mass="37915">MDDADQDSPLHTVLCSDNLNAIVVAVTFATLFLTSSALIFRSGRRLGFSPHVGGVSLTSPASQADSDAPTKDPKNSRSKERRRRGKDPLKEILKGGKKLKMTSFSRDHDIGSSTSASTSPFPESGSSQRSASISTSSRSVSVSSSNSAAAAGLTITDLAARDSDNGNATPSRKPSGRAHDASRPSAPDFEPPNGLRDISEVPEPPIPSNSSAESTSLTTPTTSPSVSPSENTSSGSTVLLHTYYSSDAQGTENPPPAPPKSSRPIIGSTAGGTPRRVSTPRRTPTPSSDGNASLNSQTQIASLREELEAAHMREEQAKADLDCCAKDCEMMHWENNTWRLREFEVNKTMRSVSFYTC</sequence>
<organism evidence="3 4">
    <name type="scientific">Mycena rosella</name>
    <name type="common">Pink bonnet</name>
    <name type="synonym">Agaricus rosellus</name>
    <dbReference type="NCBI Taxonomy" id="1033263"/>
    <lineage>
        <taxon>Eukaryota</taxon>
        <taxon>Fungi</taxon>
        <taxon>Dikarya</taxon>
        <taxon>Basidiomycota</taxon>
        <taxon>Agaricomycotina</taxon>
        <taxon>Agaricomycetes</taxon>
        <taxon>Agaricomycetidae</taxon>
        <taxon>Agaricales</taxon>
        <taxon>Marasmiineae</taxon>
        <taxon>Mycenaceae</taxon>
        <taxon>Mycena</taxon>
    </lineage>
</organism>
<feature type="compositionally biased region" description="Low complexity" evidence="1">
    <location>
        <begin position="273"/>
        <end position="288"/>
    </location>
</feature>
<name>A0AAD7H143_MYCRO</name>
<dbReference type="Proteomes" id="UP001221757">
    <property type="component" value="Unassembled WGS sequence"/>
</dbReference>
<feature type="region of interest" description="Disordered" evidence="1">
    <location>
        <begin position="159"/>
        <end position="296"/>
    </location>
</feature>
<feature type="transmembrane region" description="Helical" evidence="2">
    <location>
        <begin position="20"/>
        <end position="40"/>
    </location>
</feature>